<dbReference type="Gene3D" id="1.10.1670.10">
    <property type="entry name" value="Helix-hairpin-Helix base-excision DNA repair enzymes (C-terminal)"/>
    <property type="match status" value="1"/>
</dbReference>
<dbReference type="GO" id="GO:0006284">
    <property type="term" value="P:base-excision repair"/>
    <property type="evidence" value="ECO:0007669"/>
    <property type="project" value="InterPro"/>
</dbReference>
<evidence type="ECO:0000256" key="4">
    <source>
        <dbReference type="ARBA" id="ARBA00022801"/>
    </source>
</evidence>
<dbReference type="InterPro" id="IPR012904">
    <property type="entry name" value="OGG_N"/>
</dbReference>
<dbReference type="Pfam" id="PF00730">
    <property type="entry name" value="HhH-GPD"/>
    <property type="match status" value="1"/>
</dbReference>
<keyword evidence="7" id="KW-0511">Multifunctional enzyme</keyword>
<evidence type="ECO:0000256" key="9">
    <source>
        <dbReference type="ARBA" id="ARBA00044632"/>
    </source>
</evidence>
<dbReference type="SUPFAM" id="SSF48150">
    <property type="entry name" value="DNA-glycosylase"/>
    <property type="match status" value="1"/>
</dbReference>
<evidence type="ECO:0000256" key="5">
    <source>
        <dbReference type="ARBA" id="ARBA00023204"/>
    </source>
</evidence>
<dbReference type="Gene3D" id="1.10.340.30">
    <property type="entry name" value="Hypothetical protein, domain 2"/>
    <property type="match status" value="1"/>
</dbReference>
<keyword evidence="8" id="KW-0326">Glycosidase</keyword>
<dbReference type="Gene3D" id="3.30.310.260">
    <property type="match status" value="1"/>
</dbReference>
<keyword evidence="5" id="KW-0234">DNA repair</keyword>
<dbReference type="InterPro" id="IPR011257">
    <property type="entry name" value="DNA_glycosylase"/>
</dbReference>
<dbReference type="CDD" id="cd00056">
    <property type="entry name" value="ENDO3c"/>
    <property type="match status" value="1"/>
</dbReference>
<evidence type="ECO:0000313" key="11">
    <source>
        <dbReference type="EMBL" id="RBP39655.1"/>
    </source>
</evidence>
<dbReference type="GO" id="GO:0140078">
    <property type="term" value="F:class I DNA-(apurinic or apyrimidinic site) endonuclease activity"/>
    <property type="evidence" value="ECO:0007669"/>
    <property type="project" value="UniProtKB-EC"/>
</dbReference>
<evidence type="ECO:0000256" key="2">
    <source>
        <dbReference type="ARBA" id="ARBA00012720"/>
    </source>
</evidence>
<evidence type="ECO:0000256" key="8">
    <source>
        <dbReference type="ARBA" id="ARBA00023295"/>
    </source>
</evidence>
<dbReference type="GO" id="GO:0008534">
    <property type="term" value="F:oxidized purine nucleobase lesion DNA N-glycosylase activity"/>
    <property type="evidence" value="ECO:0007669"/>
    <property type="project" value="InterPro"/>
</dbReference>
<gene>
    <name evidence="11" type="ORF">DES53_10982</name>
</gene>
<dbReference type="PANTHER" id="PTHR10242:SF2">
    <property type="entry name" value="N-GLYCOSYLASE_DNA LYASE"/>
    <property type="match status" value="1"/>
</dbReference>
<comment type="similarity">
    <text evidence="1">Belongs to the type-1 OGG1 family.</text>
</comment>
<dbReference type="InterPro" id="IPR023170">
    <property type="entry name" value="HhH_base_excis_C"/>
</dbReference>
<dbReference type="EMBL" id="QNRR01000009">
    <property type="protein sequence ID" value="RBP39655.1"/>
    <property type="molecule type" value="Genomic_DNA"/>
</dbReference>
<dbReference type="Proteomes" id="UP000253426">
    <property type="component" value="Unassembled WGS sequence"/>
</dbReference>
<feature type="domain" description="HhH-GPD" evidence="10">
    <location>
        <begin position="111"/>
        <end position="277"/>
    </location>
</feature>
<keyword evidence="12" id="KW-1185">Reference proteome</keyword>
<accession>A0A366HD66</accession>
<keyword evidence="4" id="KW-0378">Hydrolase</keyword>
<keyword evidence="6 11" id="KW-0456">Lyase</keyword>
<evidence type="ECO:0000256" key="6">
    <source>
        <dbReference type="ARBA" id="ARBA00023239"/>
    </source>
</evidence>
<evidence type="ECO:0000256" key="3">
    <source>
        <dbReference type="ARBA" id="ARBA00022763"/>
    </source>
</evidence>
<protein>
    <recommendedName>
        <fullName evidence="2">DNA-(apurinic or apyrimidinic site) lyase</fullName>
        <ecNumber evidence="2">4.2.99.18</ecNumber>
    </recommendedName>
</protein>
<organism evidence="11 12">
    <name type="scientific">Roseimicrobium gellanilyticum</name>
    <dbReference type="NCBI Taxonomy" id="748857"/>
    <lineage>
        <taxon>Bacteria</taxon>
        <taxon>Pseudomonadati</taxon>
        <taxon>Verrucomicrobiota</taxon>
        <taxon>Verrucomicrobiia</taxon>
        <taxon>Verrucomicrobiales</taxon>
        <taxon>Verrucomicrobiaceae</taxon>
        <taxon>Roseimicrobium</taxon>
    </lineage>
</organism>
<evidence type="ECO:0000256" key="1">
    <source>
        <dbReference type="ARBA" id="ARBA00010679"/>
    </source>
</evidence>
<dbReference type="GO" id="GO:0006289">
    <property type="term" value="P:nucleotide-excision repair"/>
    <property type="evidence" value="ECO:0007669"/>
    <property type="project" value="InterPro"/>
</dbReference>
<keyword evidence="3" id="KW-0227">DNA damage</keyword>
<dbReference type="OrthoDB" id="9798522at2"/>
<name>A0A366HD66_9BACT</name>
<comment type="caution">
    <text evidence="11">The sequence shown here is derived from an EMBL/GenBank/DDBJ whole genome shotgun (WGS) entry which is preliminary data.</text>
</comment>
<dbReference type="SUPFAM" id="SSF55945">
    <property type="entry name" value="TATA-box binding protein-like"/>
    <property type="match status" value="1"/>
</dbReference>
<dbReference type="RefSeq" id="WP_113960556.1">
    <property type="nucleotide sequence ID" value="NZ_QNRR01000009.1"/>
</dbReference>
<proteinExistence type="inferred from homology"/>
<dbReference type="Pfam" id="PF07934">
    <property type="entry name" value="OGG_N"/>
    <property type="match status" value="1"/>
</dbReference>
<reference evidence="11 12" key="1">
    <citation type="submission" date="2018-06" db="EMBL/GenBank/DDBJ databases">
        <title>Genomic Encyclopedia of Type Strains, Phase IV (KMG-IV): sequencing the most valuable type-strain genomes for metagenomic binning, comparative biology and taxonomic classification.</title>
        <authorList>
            <person name="Goeker M."/>
        </authorList>
    </citation>
    <scope>NUCLEOTIDE SEQUENCE [LARGE SCALE GENOMIC DNA]</scope>
    <source>
        <strain evidence="11 12">DSM 25532</strain>
    </source>
</reference>
<evidence type="ECO:0000256" key="7">
    <source>
        <dbReference type="ARBA" id="ARBA00023268"/>
    </source>
</evidence>
<dbReference type="PANTHER" id="PTHR10242">
    <property type="entry name" value="8-OXOGUANINE DNA GLYCOSYLASE"/>
    <property type="match status" value="1"/>
</dbReference>
<dbReference type="SMART" id="SM00478">
    <property type="entry name" value="ENDO3c"/>
    <property type="match status" value="1"/>
</dbReference>
<evidence type="ECO:0000313" key="12">
    <source>
        <dbReference type="Proteomes" id="UP000253426"/>
    </source>
</evidence>
<dbReference type="InterPro" id="IPR052054">
    <property type="entry name" value="Oxidative_DNA_repair_enzyme"/>
</dbReference>
<evidence type="ECO:0000259" key="10">
    <source>
        <dbReference type="SMART" id="SM00478"/>
    </source>
</evidence>
<sequence length="287" mass="32380">MEWIKLAAPGFDLAATLESGQVFHWHREGQTFHGLIGNTPVWVRQSAPDQVEAEAGTEALVSSYLALDHDFTKIRRTLPKGDTHLKRALKYAPGIRILRQPKWECLATFITSSMKQVAHIRQISLTLREKYGEVITTREGVKLHAYPTPAALAKAGEKALRNCALGYRAGFLHQTAQLIANGKFDLEAVSALPDDEALLRLCELPGVGPKIAQCTLLFSYERLGVFPIDVWIERALRELYFSDAEDKVTSRVLKEFAHDHFGPYRGYAQQWIFHHARTSGIFSRKRD</sequence>
<comment type="catalytic activity">
    <reaction evidence="9">
        <text>2'-deoxyribonucleotide-(2'-deoxyribose 5'-phosphate)-2'-deoxyribonucleotide-DNA = a 3'-end 2'-deoxyribonucleotide-(2,3-dehydro-2,3-deoxyribose 5'-phosphate)-DNA + a 5'-end 5'-phospho-2'-deoxyribonucleoside-DNA + H(+)</text>
        <dbReference type="Rhea" id="RHEA:66592"/>
        <dbReference type="Rhea" id="RHEA-COMP:13180"/>
        <dbReference type="Rhea" id="RHEA-COMP:16897"/>
        <dbReference type="Rhea" id="RHEA-COMP:17067"/>
        <dbReference type="ChEBI" id="CHEBI:15378"/>
        <dbReference type="ChEBI" id="CHEBI:136412"/>
        <dbReference type="ChEBI" id="CHEBI:157695"/>
        <dbReference type="ChEBI" id="CHEBI:167181"/>
        <dbReference type="EC" id="4.2.99.18"/>
    </reaction>
</comment>
<dbReference type="AlphaFoldDB" id="A0A366HD66"/>
<dbReference type="InterPro" id="IPR003265">
    <property type="entry name" value="HhH-GPD_domain"/>
</dbReference>
<dbReference type="EC" id="4.2.99.18" evidence="2"/>
<dbReference type="GO" id="GO:0003684">
    <property type="term" value="F:damaged DNA binding"/>
    <property type="evidence" value="ECO:0007669"/>
    <property type="project" value="InterPro"/>
</dbReference>